<dbReference type="STRING" id="33935.ADM90_02200"/>
<evidence type="ECO:0000256" key="5">
    <source>
        <dbReference type="ARBA" id="ARBA00022898"/>
    </source>
</evidence>
<name>A0A0N0UXB7_9BACI</name>
<dbReference type="GO" id="GO:0008483">
    <property type="term" value="F:transaminase activity"/>
    <property type="evidence" value="ECO:0007669"/>
    <property type="project" value="UniProtKB-KW"/>
</dbReference>
<dbReference type="PANTHER" id="PTHR46383">
    <property type="entry name" value="ASPARTATE AMINOTRANSFERASE"/>
    <property type="match status" value="1"/>
</dbReference>
<dbReference type="Pfam" id="PF00155">
    <property type="entry name" value="Aminotran_1_2"/>
    <property type="match status" value="1"/>
</dbReference>
<dbReference type="InterPro" id="IPR050596">
    <property type="entry name" value="AspAT/PAT-like"/>
</dbReference>
<dbReference type="AlphaFoldDB" id="A0A0N0UXB7"/>
<keyword evidence="3 6" id="KW-0032">Aminotransferase</keyword>
<keyword evidence="5" id="KW-0663">Pyridoxal phosphate</keyword>
<dbReference type="EMBL" id="LGCI01000003">
    <property type="protein sequence ID" value="KOY83735.1"/>
    <property type="molecule type" value="Genomic_DNA"/>
</dbReference>
<dbReference type="GO" id="GO:0006520">
    <property type="term" value="P:amino acid metabolic process"/>
    <property type="evidence" value="ECO:0007669"/>
    <property type="project" value="InterPro"/>
</dbReference>
<feature type="domain" description="Aminotransferase class I/classII large" evidence="7">
    <location>
        <begin position="32"/>
        <end position="382"/>
    </location>
</feature>
<comment type="similarity">
    <text evidence="2 6">Belongs to the class-I pyridoxal-phosphate-dependent aminotransferase family.</text>
</comment>
<dbReference type="OrthoDB" id="9802328at2"/>
<dbReference type="EC" id="2.6.1.-" evidence="6"/>
<dbReference type="InterPro" id="IPR015421">
    <property type="entry name" value="PyrdxlP-dep_Trfase_major"/>
</dbReference>
<dbReference type="PROSITE" id="PS00105">
    <property type="entry name" value="AA_TRANSFER_CLASS_1"/>
    <property type="match status" value="1"/>
</dbReference>
<evidence type="ECO:0000313" key="9">
    <source>
        <dbReference type="Proteomes" id="UP000037977"/>
    </source>
</evidence>
<dbReference type="InterPro" id="IPR015422">
    <property type="entry name" value="PyrdxlP-dep_Trfase_small"/>
</dbReference>
<evidence type="ECO:0000256" key="1">
    <source>
        <dbReference type="ARBA" id="ARBA00001933"/>
    </source>
</evidence>
<keyword evidence="4 6" id="KW-0808">Transferase</keyword>
<dbReference type="Proteomes" id="UP000037977">
    <property type="component" value="Unassembled WGS sequence"/>
</dbReference>
<comment type="caution">
    <text evidence="8">The sequence shown here is derived from an EMBL/GenBank/DDBJ whole genome shotgun (WGS) entry which is preliminary data.</text>
</comment>
<organism evidence="8 9">
    <name type="scientific">Lysinibacillus macroides</name>
    <dbReference type="NCBI Taxonomy" id="33935"/>
    <lineage>
        <taxon>Bacteria</taxon>
        <taxon>Bacillati</taxon>
        <taxon>Bacillota</taxon>
        <taxon>Bacilli</taxon>
        <taxon>Bacillales</taxon>
        <taxon>Bacillaceae</taxon>
        <taxon>Lysinibacillus</taxon>
    </lineage>
</organism>
<dbReference type="GO" id="GO:0030170">
    <property type="term" value="F:pyridoxal phosphate binding"/>
    <property type="evidence" value="ECO:0007669"/>
    <property type="project" value="InterPro"/>
</dbReference>
<dbReference type="CDD" id="cd00609">
    <property type="entry name" value="AAT_like"/>
    <property type="match status" value="1"/>
</dbReference>
<dbReference type="Gene3D" id="3.40.640.10">
    <property type="entry name" value="Type I PLP-dependent aspartate aminotransferase-like (Major domain)"/>
    <property type="match status" value="1"/>
</dbReference>
<dbReference type="InterPro" id="IPR004838">
    <property type="entry name" value="NHTrfase_class1_PyrdxlP-BS"/>
</dbReference>
<dbReference type="PATRIC" id="fig|33935.3.peg.4627"/>
<dbReference type="InterPro" id="IPR004839">
    <property type="entry name" value="Aminotransferase_I/II_large"/>
</dbReference>
<evidence type="ECO:0000256" key="2">
    <source>
        <dbReference type="ARBA" id="ARBA00007441"/>
    </source>
</evidence>
<dbReference type="SUPFAM" id="SSF53383">
    <property type="entry name" value="PLP-dependent transferases"/>
    <property type="match status" value="1"/>
</dbReference>
<evidence type="ECO:0000256" key="6">
    <source>
        <dbReference type="RuleBase" id="RU000481"/>
    </source>
</evidence>
<dbReference type="Gene3D" id="3.90.1150.10">
    <property type="entry name" value="Aspartate Aminotransferase, domain 1"/>
    <property type="match status" value="1"/>
</dbReference>
<evidence type="ECO:0000256" key="3">
    <source>
        <dbReference type="ARBA" id="ARBA00022576"/>
    </source>
</evidence>
<protein>
    <recommendedName>
        <fullName evidence="6">Aminotransferase</fullName>
        <ecNumber evidence="6">2.6.1.-</ecNumber>
    </recommendedName>
</protein>
<dbReference type="RefSeq" id="WP_053993433.1">
    <property type="nucleotide sequence ID" value="NZ_CP065643.1"/>
</dbReference>
<keyword evidence="9" id="KW-1185">Reference proteome</keyword>
<evidence type="ECO:0000313" key="8">
    <source>
        <dbReference type="EMBL" id="KOY83735.1"/>
    </source>
</evidence>
<gene>
    <name evidence="8" type="ORF">ADM90_02200</name>
</gene>
<evidence type="ECO:0000256" key="4">
    <source>
        <dbReference type="ARBA" id="ARBA00022679"/>
    </source>
</evidence>
<evidence type="ECO:0000259" key="7">
    <source>
        <dbReference type="Pfam" id="PF00155"/>
    </source>
</evidence>
<dbReference type="PANTHER" id="PTHR46383:SF1">
    <property type="entry name" value="ASPARTATE AMINOTRANSFERASE"/>
    <property type="match status" value="1"/>
</dbReference>
<accession>A0A0N0UXB7</accession>
<sequence>MTLLNAEVFNHLSESKTVAINDKARSLIEQGKDVINLGGGEPDFDTPHNIIDIAEEAMKKGKTHYVNSPGIPELREEIALKLRNVDNCNYHASQIIVTPGGKLALYIALMSMINPDDEVMIVNPAWVSYEPLITMVGGKTVYVNLDQKDNFTLKGQLIAEACTAKTKAIIINTPNNPTGRVLKQEEITELRKVAEEHNLIVISDEVYDRLTYEDHPFISVASDPELLKRTITVQSFSKGYAMTGWRLGYLALPEELCSAALKAQQHMMTCTTSFVQIAGIAALKNSEEEVVKMKNRYEERLDFVVESLNKIPGVTCEKPEGAFYVFPEVDFAGFDSYQLAEYLLEEVGVAVTPGEAFGPAYKKNVRISCANSDEMLKEAMKRMAKAFS</sequence>
<dbReference type="FunFam" id="3.40.640.10:FF:000033">
    <property type="entry name" value="Aspartate aminotransferase"/>
    <property type="match status" value="1"/>
</dbReference>
<reference evidence="8 9" key="1">
    <citation type="submission" date="2015-07" db="EMBL/GenBank/DDBJ databases">
        <title>Genome sequencing project for genomic taxonomy and phylogenomics of Bacillus-like bacteria.</title>
        <authorList>
            <person name="Liu B."/>
            <person name="Wang J."/>
            <person name="Zhu Y."/>
            <person name="Liu G."/>
            <person name="Chen Q."/>
            <person name="Chen Z."/>
            <person name="Che J."/>
            <person name="Ge C."/>
            <person name="Shi H."/>
            <person name="Pan Z."/>
            <person name="Liu X."/>
        </authorList>
    </citation>
    <scope>NUCLEOTIDE SEQUENCE [LARGE SCALE GENOMIC DNA]</scope>
    <source>
        <strain evidence="8 9">DSM 54</strain>
    </source>
</reference>
<proteinExistence type="inferred from homology"/>
<comment type="cofactor">
    <cofactor evidence="1 6">
        <name>pyridoxal 5'-phosphate</name>
        <dbReference type="ChEBI" id="CHEBI:597326"/>
    </cofactor>
</comment>
<dbReference type="InterPro" id="IPR015424">
    <property type="entry name" value="PyrdxlP-dep_Trfase"/>
</dbReference>